<keyword evidence="1" id="KW-0378">Hydrolase</keyword>
<dbReference type="GO" id="GO:0004519">
    <property type="term" value="F:endonuclease activity"/>
    <property type="evidence" value="ECO:0007669"/>
    <property type="project" value="UniProtKB-UniRule"/>
</dbReference>
<dbReference type="Gene3D" id="3.40.91.30">
    <property type="match status" value="1"/>
</dbReference>
<dbReference type="GO" id="GO:0004527">
    <property type="term" value="F:exonuclease activity"/>
    <property type="evidence" value="ECO:0007669"/>
    <property type="project" value="UniProtKB-UniRule"/>
</dbReference>
<organism evidence="3">
    <name type="scientific">uncultured Caudovirales phage</name>
    <dbReference type="NCBI Taxonomy" id="2100421"/>
    <lineage>
        <taxon>Viruses</taxon>
        <taxon>Duplodnaviria</taxon>
        <taxon>Heunggongvirae</taxon>
        <taxon>Uroviricota</taxon>
        <taxon>Caudoviricetes</taxon>
        <taxon>Peduoviridae</taxon>
        <taxon>Maltschvirus</taxon>
        <taxon>Maltschvirus maltsch</taxon>
    </lineage>
</organism>
<protein>
    <recommendedName>
        <fullName evidence="1">Head completion nuclease</fullName>
        <ecNumber evidence="1">3.1.-.-</ecNumber>
    </recommendedName>
</protein>
<keyword evidence="1" id="KW-0255">Endonuclease</keyword>
<feature type="active site" evidence="1">
    <location>
        <position position="68"/>
    </location>
</feature>
<evidence type="ECO:0000256" key="1">
    <source>
        <dbReference type="HAMAP-Rule" id="MF_04160"/>
    </source>
</evidence>
<feature type="active site" evidence="1">
    <location>
        <position position="88"/>
    </location>
</feature>
<reference evidence="3" key="1">
    <citation type="submission" date="2020-05" db="EMBL/GenBank/DDBJ databases">
        <authorList>
            <person name="Chiriac C."/>
            <person name="Salcher M."/>
            <person name="Ghai R."/>
            <person name="Kavagutti S V."/>
        </authorList>
    </citation>
    <scope>NUCLEOTIDE SEQUENCE</scope>
</reference>
<comment type="function">
    <text evidence="1">During phage morphogenesis, plays an essential role in the head-tail joining step. The associated nuclease activity is essential for morphogenesis, possibly by cleaving packaged DNA to enable the joining of heads to tails. Displays both exo- and endonuclease activity.</text>
</comment>
<dbReference type="HAMAP" id="MF_04160">
    <property type="entry name" value="NUCL_HEAD_T4"/>
    <property type="match status" value="1"/>
</dbReference>
<name>A0A6J5QFK7_9CAUD</name>
<comment type="similarity">
    <text evidence="1">Belongs to the Caudovirales head completion nuclease family.</text>
</comment>
<proteinExistence type="inferred from homology"/>
<dbReference type="EMBL" id="LR797022">
    <property type="protein sequence ID" value="CAB4181157.1"/>
    <property type="molecule type" value="Genomic_DNA"/>
</dbReference>
<evidence type="ECO:0000259" key="2">
    <source>
        <dbReference type="Pfam" id="PF08722"/>
    </source>
</evidence>
<dbReference type="Pfam" id="PF08722">
    <property type="entry name" value="Tn7_TnsA-like_N"/>
    <property type="match status" value="1"/>
</dbReference>
<feature type="active site" evidence="1">
    <location>
        <position position="29"/>
    </location>
</feature>
<accession>A0A6J5QFK7</accession>
<sequence length="146" mass="17507">MSYKGYFKPKNPGKYKGNPTNIIYRSSWELKLMSYLDTHQDVIQWSSEEFCIPYRSPVDNRIHRYFPDFYVKKKNKDGAVEVVVIEVKPMAQTKEPKKPSKVTKRYINEVYTWGINSAKWKAAKEFCEDRKWSFQIFTEKELQIKF</sequence>
<dbReference type="InterPro" id="IPR046390">
    <property type="entry name" value="NUCL_HEAD_T4"/>
</dbReference>
<evidence type="ECO:0000313" key="3">
    <source>
        <dbReference type="EMBL" id="CAB4181157.1"/>
    </source>
</evidence>
<dbReference type="InterPro" id="IPR014833">
    <property type="entry name" value="TnsA_N"/>
</dbReference>
<dbReference type="EC" id="3.1.-.-" evidence="1"/>
<keyword evidence="1" id="KW-0540">Nuclease</keyword>
<keyword evidence="1" id="KW-0269">Exonuclease</keyword>
<feature type="domain" description="TnsA endonuclease N-terminal" evidence="2">
    <location>
        <begin position="40"/>
        <end position="139"/>
    </location>
</feature>
<gene>
    <name evidence="3" type="ORF">UFOVP1071_14</name>
</gene>